<accession>A0A3R5UVR4</accession>
<dbReference type="OrthoDB" id="982482at2"/>
<keyword evidence="1" id="KW-0449">Lipoprotein</keyword>
<evidence type="ECO:0000313" key="2">
    <source>
        <dbReference type="Proteomes" id="UP000287701"/>
    </source>
</evidence>
<dbReference type="NCBIfam" id="TIGR03511">
    <property type="entry name" value="GldH_lipo"/>
    <property type="match status" value="1"/>
</dbReference>
<dbReference type="AlphaFoldDB" id="A0A3R5UVR4"/>
<evidence type="ECO:0000313" key="1">
    <source>
        <dbReference type="EMBL" id="QAR31686.1"/>
    </source>
</evidence>
<dbReference type="EMBL" id="CP035107">
    <property type="protein sequence ID" value="QAR31686.1"/>
    <property type="molecule type" value="Genomic_DNA"/>
</dbReference>
<dbReference type="Pfam" id="PF14109">
    <property type="entry name" value="GldH_lipo"/>
    <property type="match status" value="1"/>
</dbReference>
<proteinExistence type="predicted"/>
<organism evidence="1 2">
    <name type="scientific">Ornithobacterium rhinotracheale</name>
    <dbReference type="NCBI Taxonomy" id="28251"/>
    <lineage>
        <taxon>Bacteria</taxon>
        <taxon>Pseudomonadati</taxon>
        <taxon>Bacteroidota</taxon>
        <taxon>Flavobacteriia</taxon>
        <taxon>Flavobacteriales</taxon>
        <taxon>Weeksellaceae</taxon>
        <taxon>Ornithobacterium</taxon>
    </lineage>
</organism>
<gene>
    <name evidence="1" type="primary">gldH</name>
    <name evidence="1" type="ORF">EQP59_10220</name>
</gene>
<dbReference type="Proteomes" id="UP000287701">
    <property type="component" value="Chromosome"/>
</dbReference>
<dbReference type="InterPro" id="IPR020018">
    <property type="entry name" value="Motility-assoc_lipoprot_GldH"/>
</dbReference>
<sequence>MRIKRAQARSNLEKNAKNLIRIGMRIKFLISAIIAITFLACQPEGLIYQESKSLNGSWLAKDEAVFQIPVRESLSGVDLSLVLRNNEDYPFSNIYFFTEFTSPKGEKMLDTLEYQLAFPDGEWIGSGMGAIKQNTLIYKENITLKDTGIYQLKIKQAMRLNPLEGIEDISLLIQKEK</sequence>
<reference evidence="1 2" key="1">
    <citation type="submission" date="2019-01" db="EMBL/GenBank/DDBJ databases">
        <title>Whole Genome of Ornithobacterium rhinotracheale FARPER-174b.</title>
        <authorList>
            <person name="Tataje-Lavanda L.A."/>
            <person name="Montalvan A."/>
            <person name="Montesinos R."/>
            <person name="Zimic M."/>
            <person name="Fernandez-Sanchez M."/>
            <person name="Fernandez-Diaz M."/>
        </authorList>
    </citation>
    <scope>NUCLEOTIDE SEQUENCE [LARGE SCALE GENOMIC DNA]</scope>
    <source>
        <strain evidence="1 2">FARPER-174b</strain>
    </source>
</reference>
<name>A0A3R5UVR4_ORNRH</name>
<protein>
    <submittedName>
        <fullName evidence="1">Gliding motility lipoprotein GldH</fullName>
    </submittedName>
</protein>